<dbReference type="AlphaFoldDB" id="A0A285X7P0"/>
<dbReference type="InterPro" id="IPR024311">
    <property type="entry name" value="Lipocalin-like"/>
</dbReference>
<feature type="chain" id="PRO_5012289852" evidence="1">
    <location>
        <begin position="23"/>
        <end position="134"/>
    </location>
</feature>
<evidence type="ECO:0000259" key="2">
    <source>
        <dbReference type="Pfam" id="PF13648"/>
    </source>
</evidence>
<evidence type="ECO:0000256" key="1">
    <source>
        <dbReference type="SAM" id="SignalP"/>
    </source>
</evidence>
<accession>A0A285X7P0</accession>
<dbReference type="RefSeq" id="WP_097057115.1">
    <property type="nucleotide sequence ID" value="NZ_OCMF01000004.1"/>
</dbReference>
<keyword evidence="4" id="KW-1185">Reference proteome</keyword>
<gene>
    <name evidence="3" type="ORF">SAMN06296241_2932</name>
</gene>
<evidence type="ECO:0000313" key="4">
    <source>
        <dbReference type="Proteomes" id="UP000219193"/>
    </source>
</evidence>
<dbReference type="OrthoDB" id="1442355at2"/>
<dbReference type="PROSITE" id="PS51257">
    <property type="entry name" value="PROKAR_LIPOPROTEIN"/>
    <property type="match status" value="1"/>
</dbReference>
<reference evidence="4" key="1">
    <citation type="submission" date="2017-09" db="EMBL/GenBank/DDBJ databases">
        <authorList>
            <person name="Varghese N."/>
            <person name="Submissions S."/>
        </authorList>
    </citation>
    <scope>NUCLEOTIDE SEQUENCE [LARGE SCALE GENOMIC DNA]</scope>
    <source>
        <strain evidence="4">CGMCC 1.12641</strain>
    </source>
</reference>
<dbReference type="Pfam" id="PF13648">
    <property type="entry name" value="Lipocalin_4"/>
    <property type="match status" value="1"/>
</dbReference>
<feature type="domain" description="Lipocalin-like" evidence="2">
    <location>
        <begin position="32"/>
        <end position="112"/>
    </location>
</feature>
<name>A0A285X7P0_9FLAO</name>
<protein>
    <submittedName>
        <fullName evidence="3">Lipocalin-like domain-containing protein</fullName>
    </submittedName>
</protein>
<feature type="signal peptide" evidence="1">
    <location>
        <begin position="1"/>
        <end position="22"/>
    </location>
</feature>
<organism evidence="3 4">
    <name type="scientific">Salinimicrobium sediminis</name>
    <dbReference type="NCBI Taxonomy" id="1343891"/>
    <lineage>
        <taxon>Bacteria</taxon>
        <taxon>Pseudomonadati</taxon>
        <taxon>Bacteroidota</taxon>
        <taxon>Flavobacteriia</taxon>
        <taxon>Flavobacteriales</taxon>
        <taxon>Flavobacteriaceae</taxon>
        <taxon>Salinimicrobium</taxon>
    </lineage>
</organism>
<sequence>MKKYLLLLAAFGLFLFSSCSEDDDGGETENSIVATWQLTAVNPTIPGWDLSACDENPEITFSTNGSADWTLYDSENNCAAVSSTGDWVKNSDGTYTITIPDVGEFDGTVNFSGANKFTFNTSVQTFPVVLTFEK</sequence>
<dbReference type="Proteomes" id="UP000219193">
    <property type="component" value="Unassembled WGS sequence"/>
</dbReference>
<evidence type="ECO:0000313" key="3">
    <source>
        <dbReference type="EMBL" id="SOC81357.1"/>
    </source>
</evidence>
<keyword evidence="1" id="KW-0732">Signal</keyword>
<proteinExistence type="predicted"/>
<dbReference type="EMBL" id="OCMF01000004">
    <property type="protein sequence ID" value="SOC81357.1"/>
    <property type="molecule type" value="Genomic_DNA"/>
</dbReference>